<dbReference type="Proteomes" id="UP000694864">
    <property type="component" value="Chromosome 15"/>
</dbReference>
<dbReference type="PANTHER" id="PTHR11439:SF462">
    <property type="match status" value="1"/>
</dbReference>
<dbReference type="GeneID" id="109129142"/>
<evidence type="ECO:0000313" key="2">
    <source>
        <dbReference type="Proteomes" id="UP000694864"/>
    </source>
</evidence>
<dbReference type="RefSeq" id="XP_019092330.1">
    <property type="nucleotide sequence ID" value="XM_019236785.1"/>
</dbReference>
<feature type="domain" description="Reverse transcriptase Ty1/copia-type" evidence="1">
    <location>
        <begin position="102"/>
        <end position="182"/>
    </location>
</feature>
<dbReference type="SUPFAM" id="SSF56672">
    <property type="entry name" value="DNA/RNA polymerases"/>
    <property type="match status" value="1"/>
</dbReference>
<reference evidence="2" key="1">
    <citation type="journal article" date="2014" name="Nat. Commun.">
        <title>The emerging biofuel crop Camelina sativa retains a highly undifferentiated hexaploid genome structure.</title>
        <authorList>
            <person name="Kagale S."/>
            <person name="Koh C."/>
            <person name="Nixon J."/>
            <person name="Bollina V."/>
            <person name="Clarke W.E."/>
            <person name="Tuteja R."/>
            <person name="Spillane C."/>
            <person name="Robinson S.J."/>
            <person name="Links M.G."/>
            <person name="Clarke C."/>
            <person name="Higgins E.E."/>
            <person name="Huebert T."/>
            <person name="Sharpe A.G."/>
            <person name="Parkin I.A."/>
        </authorList>
    </citation>
    <scope>NUCLEOTIDE SEQUENCE [LARGE SCALE GENOMIC DNA]</scope>
    <source>
        <strain evidence="2">cv. DH55</strain>
    </source>
</reference>
<keyword evidence="2" id="KW-1185">Reference proteome</keyword>
<protein>
    <submittedName>
        <fullName evidence="3">Uncharacterized protein LOC109129142</fullName>
    </submittedName>
</protein>
<dbReference type="Pfam" id="PF07727">
    <property type="entry name" value="RVT_2"/>
    <property type="match status" value="2"/>
</dbReference>
<reference evidence="3" key="2">
    <citation type="submission" date="2025-08" db="UniProtKB">
        <authorList>
            <consortium name="RefSeq"/>
        </authorList>
    </citation>
    <scope>IDENTIFICATION</scope>
    <source>
        <tissue evidence="3">Leaf</tissue>
    </source>
</reference>
<feature type="domain" description="Reverse transcriptase Ty1/copia-type" evidence="1">
    <location>
        <begin position="10"/>
        <end position="99"/>
    </location>
</feature>
<name>A0ABM1QZZ2_CAMSA</name>
<sequence>MGLQNKTSPDGKIARYKTRLVALSNQQHEGLDYTDTCAPVAKPTTVWMLFEITAAKKWEIHQTDVHNAFLHGDLHEEVYMKLPPGFEIFDLTKVCRLKTVLNILVYVDDFIVSGNDLSTMQRFKNYLSQCFHMKNLGKLKYFLGIEVVRNNEAIFISQRKHALDIIIETGLLGFKLVSTPIELNHKLLRDNSPIIENPEAYRRLVGRLIYLTFTRPEMCYIVHILSQFLKTPRQAHRDTKLGTVHYLKGSSGQGILLRADSDLRLTAYCDADWNGCF</sequence>
<dbReference type="InterPro" id="IPR013103">
    <property type="entry name" value="RVT_2"/>
</dbReference>
<evidence type="ECO:0000259" key="1">
    <source>
        <dbReference type="Pfam" id="PF07727"/>
    </source>
</evidence>
<gene>
    <name evidence="3" type="primary">LOC109129142</name>
</gene>
<accession>A0ABM1QZZ2</accession>
<evidence type="ECO:0000313" key="3">
    <source>
        <dbReference type="RefSeq" id="XP_019092330.1"/>
    </source>
</evidence>
<dbReference type="PANTHER" id="PTHR11439">
    <property type="entry name" value="GAG-POL-RELATED RETROTRANSPOSON"/>
    <property type="match status" value="1"/>
</dbReference>
<proteinExistence type="predicted"/>
<organism evidence="2 3">
    <name type="scientific">Camelina sativa</name>
    <name type="common">False flax</name>
    <name type="synonym">Myagrum sativum</name>
    <dbReference type="NCBI Taxonomy" id="90675"/>
    <lineage>
        <taxon>Eukaryota</taxon>
        <taxon>Viridiplantae</taxon>
        <taxon>Streptophyta</taxon>
        <taxon>Embryophyta</taxon>
        <taxon>Tracheophyta</taxon>
        <taxon>Spermatophyta</taxon>
        <taxon>Magnoliopsida</taxon>
        <taxon>eudicotyledons</taxon>
        <taxon>Gunneridae</taxon>
        <taxon>Pentapetalae</taxon>
        <taxon>rosids</taxon>
        <taxon>malvids</taxon>
        <taxon>Brassicales</taxon>
        <taxon>Brassicaceae</taxon>
        <taxon>Camelineae</taxon>
        <taxon>Camelina</taxon>
    </lineage>
</organism>
<dbReference type="InterPro" id="IPR043502">
    <property type="entry name" value="DNA/RNA_pol_sf"/>
</dbReference>